<dbReference type="Gene3D" id="3.80.10.10">
    <property type="entry name" value="Ribonuclease Inhibitor"/>
    <property type="match status" value="1"/>
</dbReference>
<dbReference type="InterPro" id="IPR032675">
    <property type="entry name" value="LRR_dom_sf"/>
</dbReference>
<dbReference type="EMBL" id="NMUH01006392">
    <property type="protein sequence ID" value="MQM15152.1"/>
    <property type="molecule type" value="Genomic_DNA"/>
</dbReference>
<dbReference type="InterPro" id="IPR053781">
    <property type="entry name" value="F-box_AtFBL13-like"/>
</dbReference>
<evidence type="ECO:0000313" key="3">
    <source>
        <dbReference type="EMBL" id="MQM15152.1"/>
    </source>
</evidence>
<feature type="domain" description="F-box" evidence="2">
    <location>
        <begin position="73"/>
        <end position="118"/>
    </location>
</feature>
<dbReference type="SUPFAM" id="SSF81383">
    <property type="entry name" value="F-box domain"/>
    <property type="match status" value="1"/>
</dbReference>
<dbReference type="PROSITE" id="PS50181">
    <property type="entry name" value="FBOX"/>
    <property type="match status" value="1"/>
</dbReference>
<dbReference type="InterPro" id="IPR055411">
    <property type="entry name" value="LRR_FXL15/At3g58940/PEG3-like"/>
</dbReference>
<organism evidence="3 4">
    <name type="scientific">Colocasia esculenta</name>
    <name type="common">Wild taro</name>
    <name type="synonym">Arum esculentum</name>
    <dbReference type="NCBI Taxonomy" id="4460"/>
    <lineage>
        <taxon>Eukaryota</taxon>
        <taxon>Viridiplantae</taxon>
        <taxon>Streptophyta</taxon>
        <taxon>Embryophyta</taxon>
        <taxon>Tracheophyta</taxon>
        <taxon>Spermatophyta</taxon>
        <taxon>Magnoliopsida</taxon>
        <taxon>Liliopsida</taxon>
        <taxon>Araceae</taxon>
        <taxon>Aroideae</taxon>
        <taxon>Colocasieae</taxon>
        <taxon>Colocasia</taxon>
    </lineage>
</organism>
<dbReference type="PANTHER" id="PTHR34145:SF28">
    <property type="entry name" value="F-BOX DOMAIN-CONTAINING PROTEIN"/>
    <property type="match status" value="1"/>
</dbReference>
<protein>
    <recommendedName>
        <fullName evidence="2">F-box domain-containing protein</fullName>
    </recommendedName>
</protein>
<dbReference type="InterPro" id="IPR036047">
    <property type="entry name" value="F-box-like_dom_sf"/>
</dbReference>
<sequence>MHSLFRISLIDTSTRGSAVEQGACGKGEEEEENYSTTAATMVEDASSKEKNGQQKGRKRPRMQEPEATQQGGRDRLSSLPDEILQSILSLLPVKYAVRATFLSRRWRHLLPTVDFLDLSPAALSGEGELDAGDWISAAWQTIESKRCLVRRCKITNPGRGPPAGEGYIGRWVRALAHRGVRELEMADVQNTAWPWDAAAVLSRCRALRRLELLNCSLHHSRLRIPFRGASCAGTQVPPRRCSVVRCRALRELRLERTALCDHFLQAIVSNCRRLQKMELVCCTGASTYRIEPAPQLRSLLLAAGVQTRAIVVDAPRLRTLRLQLTPWMERLEIRSPTLRELQLHLQLKLRPEIYRGIAPVLGELLRGAGAGLTRLTLRGMSANCLSMSKKKGFVIPRFHRLRKLFIFVALEYDRHSLFLATLLEHCECLQQLNISVNAKTKIL</sequence>
<evidence type="ECO:0000259" key="2">
    <source>
        <dbReference type="PROSITE" id="PS50181"/>
    </source>
</evidence>
<dbReference type="InterPro" id="IPR001810">
    <property type="entry name" value="F-box_dom"/>
</dbReference>
<accession>A0A843WX73</accession>
<dbReference type="SUPFAM" id="SSF52047">
    <property type="entry name" value="RNI-like"/>
    <property type="match status" value="1"/>
</dbReference>
<name>A0A843WX73_COLES</name>
<dbReference type="Pfam" id="PF24758">
    <property type="entry name" value="LRR_At5g56370"/>
    <property type="match status" value="1"/>
</dbReference>
<dbReference type="Proteomes" id="UP000652761">
    <property type="component" value="Unassembled WGS sequence"/>
</dbReference>
<reference evidence="3" key="1">
    <citation type="submission" date="2017-07" db="EMBL/GenBank/DDBJ databases">
        <title>Taro Niue Genome Assembly and Annotation.</title>
        <authorList>
            <person name="Atibalentja N."/>
            <person name="Keating K."/>
            <person name="Fields C.J."/>
        </authorList>
    </citation>
    <scope>NUCLEOTIDE SEQUENCE</scope>
    <source>
        <strain evidence="3">Niue_2</strain>
        <tissue evidence="3">Leaf</tissue>
    </source>
</reference>
<feature type="region of interest" description="Disordered" evidence="1">
    <location>
        <begin position="16"/>
        <end position="76"/>
    </location>
</feature>
<keyword evidence="4" id="KW-1185">Reference proteome</keyword>
<comment type="caution">
    <text evidence="3">The sequence shown here is derived from an EMBL/GenBank/DDBJ whole genome shotgun (WGS) entry which is preliminary data.</text>
</comment>
<evidence type="ECO:0000256" key="1">
    <source>
        <dbReference type="SAM" id="MobiDB-lite"/>
    </source>
</evidence>
<dbReference type="PANTHER" id="PTHR34145">
    <property type="entry name" value="OS02G0105600 PROTEIN"/>
    <property type="match status" value="1"/>
</dbReference>
<dbReference type="CDD" id="cd22160">
    <property type="entry name" value="F-box_AtFBL13-like"/>
    <property type="match status" value="1"/>
</dbReference>
<dbReference type="Gene3D" id="1.20.1280.50">
    <property type="match status" value="1"/>
</dbReference>
<dbReference type="SMART" id="SM00256">
    <property type="entry name" value="FBOX"/>
    <property type="match status" value="1"/>
</dbReference>
<dbReference type="OrthoDB" id="668648at2759"/>
<evidence type="ECO:0000313" key="4">
    <source>
        <dbReference type="Proteomes" id="UP000652761"/>
    </source>
</evidence>
<dbReference type="InterPro" id="IPR053772">
    <property type="entry name" value="At1g61320/At1g61330-like"/>
</dbReference>
<gene>
    <name evidence="3" type="ORF">Taro_048093</name>
</gene>
<dbReference type="AlphaFoldDB" id="A0A843WX73"/>
<proteinExistence type="predicted"/>
<dbReference type="Pfam" id="PF00646">
    <property type="entry name" value="F-box"/>
    <property type="match status" value="1"/>
</dbReference>